<dbReference type="RefSeq" id="WP_042007404.1">
    <property type="nucleotide sequence ID" value="NZ_CDOL01000212.1"/>
</dbReference>
<reference evidence="1 2" key="1">
    <citation type="submission" date="2015-01" db="EMBL/GenBank/DDBJ databases">
        <authorList>
            <person name="Xiang T."/>
            <person name="Song Y."/>
            <person name="Huang L."/>
            <person name="Wang B."/>
            <person name="Wu P."/>
        </authorList>
    </citation>
    <scope>NUCLEOTIDE SEQUENCE [LARGE SCALE GENOMIC DNA]</scope>
    <source>
        <strain evidence="1 2">CcD93</strain>
    </source>
</reference>
<dbReference type="Proteomes" id="UP000038200">
    <property type="component" value="Unassembled WGS sequence"/>
</dbReference>
<dbReference type="EMBL" id="CDOL01000212">
    <property type="protein sequence ID" value="CEN52739.1"/>
    <property type="molecule type" value="Genomic_DNA"/>
</dbReference>
<gene>
    <name evidence="1" type="ORF">CCAND93_290008</name>
</gene>
<name>A0A0B7IQ95_9FLAO</name>
<dbReference type="AlphaFoldDB" id="A0A0B7IQ95"/>
<accession>A0A0B7IQ95</accession>
<protein>
    <submittedName>
        <fullName evidence="1">Uncharacterized protein</fullName>
    </submittedName>
</protein>
<evidence type="ECO:0000313" key="1">
    <source>
        <dbReference type="EMBL" id="CEN52739.1"/>
    </source>
</evidence>
<organism evidence="1 2">
    <name type="scientific">Capnocytophaga canis</name>
    <dbReference type="NCBI Taxonomy" id="1848903"/>
    <lineage>
        <taxon>Bacteria</taxon>
        <taxon>Pseudomonadati</taxon>
        <taxon>Bacteroidota</taxon>
        <taxon>Flavobacteriia</taxon>
        <taxon>Flavobacteriales</taxon>
        <taxon>Flavobacteriaceae</taxon>
        <taxon>Capnocytophaga</taxon>
    </lineage>
</organism>
<sequence>MKKIIFLWLFGISVLGYTQESIIIEKKLDEMNKMLQTQLTLINKTNFSNSSANLASKLLSADNLALVQKGMDLVSKVSNVIKASNEVKEIYNTEERILKKVQKLSSQYGEFGNGSLLNDTKFKVLETTARMMNNFTQLTTDDIYVMNDKERMDAIKEVHRGLLTIESIIDGRYHKKIVTEKGMQKLEEDAKVIDDYQRVLQEKRRKIDQL</sequence>
<evidence type="ECO:0000313" key="2">
    <source>
        <dbReference type="Proteomes" id="UP000038200"/>
    </source>
</evidence>
<proteinExistence type="predicted"/>